<dbReference type="AlphaFoldDB" id="A0A315ZIY6"/>
<feature type="chain" id="PRO_5016193350" evidence="2">
    <location>
        <begin position="23"/>
        <end position="428"/>
    </location>
</feature>
<proteinExistence type="inferred from homology"/>
<sequence>MLRLPSCICTLFLLIQYFSVQGQNDSIDSYINNEGFGGPKTVGAQLEVDNAPRFENRIPVKHTKFWYDFKERLAKQTGIEFGINYTSLLIYATETISSENTSTAASGILDIQAGWNVVNRKKGKNTGKLFIKMNHRDSYRGSDHAAPMFHGLNESGYYGLPATGFRDYSIRMIELNYQQALFDNRFHFVIGKVDVTNYFNFHGLIVPWQHFIGYGSSVSGTVNWPDQGLGLVLSYRPTEKIYIMAGLSDVRGDLFEDGEFLNFGDQIDNGKFWKAVEVGFVPSFGERFFKKVALTYWHSDAYTNNSGSRIKSGQGVALSAHWFFKERFIPYVRFGISDGNGENAFYDADIQIGHGYRFLNYDILGTSFSWNRPNISGTKDQITAEVFYRINFTAHLELTPSIQFINQPTFNPSDNSLWYLGIRGRVTL</sequence>
<organism evidence="3 4">
    <name type="scientific">Sediminitomix flava</name>
    <dbReference type="NCBI Taxonomy" id="379075"/>
    <lineage>
        <taxon>Bacteria</taxon>
        <taxon>Pseudomonadati</taxon>
        <taxon>Bacteroidota</taxon>
        <taxon>Cytophagia</taxon>
        <taxon>Cytophagales</taxon>
        <taxon>Flammeovirgaceae</taxon>
        <taxon>Sediminitomix</taxon>
    </lineage>
</organism>
<dbReference type="InterPro" id="IPR038673">
    <property type="entry name" value="OprB_sf"/>
</dbReference>
<evidence type="ECO:0000256" key="1">
    <source>
        <dbReference type="ARBA" id="ARBA00008769"/>
    </source>
</evidence>
<dbReference type="GO" id="GO:0015288">
    <property type="term" value="F:porin activity"/>
    <property type="evidence" value="ECO:0007669"/>
    <property type="project" value="InterPro"/>
</dbReference>
<evidence type="ECO:0000313" key="3">
    <source>
        <dbReference type="EMBL" id="PWJ44654.1"/>
    </source>
</evidence>
<name>A0A315ZIY6_SEDFL</name>
<evidence type="ECO:0000256" key="2">
    <source>
        <dbReference type="RuleBase" id="RU363072"/>
    </source>
</evidence>
<comment type="similarity">
    <text evidence="1 2">Belongs to the OprB family.</text>
</comment>
<dbReference type="Gene3D" id="2.40.160.180">
    <property type="entry name" value="Carbohydrate-selective porin OprB"/>
    <property type="match status" value="1"/>
</dbReference>
<dbReference type="Proteomes" id="UP000245535">
    <property type="component" value="Unassembled WGS sequence"/>
</dbReference>
<dbReference type="Pfam" id="PF04966">
    <property type="entry name" value="OprB"/>
    <property type="match status" value="1"/>
</dbReference>
<accession>A0A315ZIY6</accession>
<keyword evidence="4" id="KW-1185">Reference proteome</keyword>
<evidence type="ECO:0000313" key="4">
    <source>
        <dbReference type="Proteomes" id="UP000245535"/>
    </source>
</evidence>
<reference evidence="3 4" key="1">
    <citation type="submission" date="2018-03" db="EMBL/GenBank/DDBJ databases">
        <title>Genomic Encyclopedia of Archaeal and Bacterial Type Strains, Phase II (KMG-II): from individual species to whole genera.</title>
        <authorList>
            <person name="Goeker M."/>
        </authorList>
    </citation>
    <scope>NUCLEOTIDE SEQUENCE [LARGE SCALE GENOMIC DNA]</scope>
    <source>
        <strain evidence="3 4">DSM 28229</strain>
    </source>
</reference>
<dbReference type="OrthoDB" id="236886at2"/>
<protein>
    <submittedName>
        <fullName evidence="3">Carbohydrate-selective porin (OprB family)</fullName>
    </submittedName>
</protein>
<comment type="caution">
    <text evidence="3">The sequence shown here is derived from an EMBL/GenBank/DDBJ whole genome shotgun (WGS) entry which is preliminary data.</text>
</comment>
<feature type="signal peptide" evidence="2">
    <location>
        <begin position="1"/>
        <end position="22"/>
    </location>
</feature>
<dbReference type="InterPro" id="IPR007049">
    <property type="entry name" value="Carb-sel_porin_OprB"/>
</dbReference>
<dbReference type="GO" id="GO:0008643">
    <property type="term" value="P:carbohydrate transport"/>
    <property type="evidence" value="ECO:0007669"/>
    <property type="project" value="InterPro"/>
</dbReference>
<dbReference type="RefSeq" id="WP_109616130.1">
    <property type="nucleotide sequence ID" value="NZ_QGDO01000001.1"/>
</dbReference>
<gene>
    <name evidence="3" type="ORF">BC781_1011025</name>
</gene>
<keyword evidence="2" id="KW-0732">Signal</keyword>
<dbReference type="GO" id="GO:0016020">
    <property type="term" value="C:membrane"/>
    <property type="evidence" value="ECO:0007669"/>
    <property type="project" value="InterPro"/>
</dbReference>
<dbReference type="EMBL" id="QGDO01000001">
    <property type="protein sequence ID" value="PWJ44654.1"/>
    <property type="molecule type" value="Genomic_DNA"/>
</dbReference>